<keyword evidence="1" id="KW-0472">Membrane</keyword>
<dbReference type="SUPFAM" id="SSF53448">
    <property type="entry name" value="Nucleotide-diphospho-sugar transferases"/>
    <property type="match status" value="1"/>
</dbReference>
<reference evidence="3" key="1">
    <citation type="submission" date="2018-06" db="EMBL/GenBank/DDBJ databases">
        <authorList>
            <person name="Zhirakovskaya E."/>
        </authorList>
    </citation>
    <scope>NUCLEOTIDE SEQUENCE</scope>
</reference>
<dbReference type="Gene3D" id="3.90.550.10">
    <property type="entry name" value="Spore Coat Polysaccharide Biosynthesis Protein SpsA, Chain A"/>
    <property type="match status" value="1"/>
</dbReference>
<dbReference type="InterPro" id="IPR001173">
    <property type="entry name" value="Glyco_trans_2-like"/>
</dbReference>
<accession>A0A3B1A3N2</accession>
<evidence type="ECO:0000259" key="2">
    <source>
        <dbReference type="Pfam" id="PF00535"/>
    </source>
</evidence>
<gene>
    <name evidence="3" type="ORF">MNBD_GAMMA23-349</name>
</gene>
<evidence type="ECO:0000256" key="1">
    <source>
        <dbReference type="SAM" id="Phobius"/>
    </source>
</evidence>
<dbReference type="Pfam" id="PF00535">
    <property type="entry name" value="Glycos_transf_2"/>
    <property type="match status" value="1"/>
</dbReference>
<evidence type="ECO:0000313" key="3">
    <source>
        <dbReference type="EMBL" id="VAW92779.1"/>
    </source>
</evidence>
<feature type="transmembrane region" description="Helical" evidence="1">
    <location>
        <begin position="269"/>
        <end position="288"/>
    </location>
</feature>
<dbReference type="EMBL" id="UOFT01000028">
    <property type="protein sequence ID" value="VAW92779.1"/>
    <property type="molecule type" value="Genomic_DNA"/>
</dbReference>
<dbReference type="CDD" id="cd00761">
    <property type="entry name" value="Glyco_tranf_GTA_type"/>
    <property type="match status" value="1"/>
</dbReference>
<sequence>MQKTKTSIVIASFSSVQHLEKCLASIKTYAANTEIIVSTIFTAEQIKPLQQNNIRFVFNPDEQNLSSVQLRETRVFRLRSQGVSAAQGERILLIEDHCEVTPKWLESMQVTLSNSNCIAGGPVKNGSNSSLFCWALYWSEYSAMMPPFPAESMPYLSAVNCGYFKTALDACNNVWQDGFYDNEVHDALITQGAKYCPATNAIVLTSLPFSFNQALVHLYTGGKRYGSYRGGHQWNSQRLIRVLSTFAVPAVLLVRIFKLIRQRQPQHTVTFLMAWPVLYILLGAWGLGELVGTLRGFNKKMTH</sequence>
<name>A0A3B1A3N2_9ZZZZ</name>
<dbReference type="InterPro" id="IPR029044">
    <property type="entry name" value="Nucleotide-diphossugar_trans"/>
</dbReference>
<feature type="domain" description="Glycosyltransferase 2-like" evidence="2">
    <location>
        <begin position="7"/>
        <end position="168"/>
    </location>
</feature>
<proteinExistence type="predicted"/>
<protein>
    <recommendedName>
        <fullName evidence="2">Glycosyltransferase 2-like domain-containing protein</fullName>
    </recommendedName>
</protein>
<feature type="transmembrane region" description="Helical" evidence="1">
    <location>
        <begin position="239"/>
        <end position="257"/>
    </location>
</feature>
<organism evidence="3">
    <name type="scientific">hydrothermal vent metagenome</name>
    <dbReference type="NCBI Taxonomy" id="652676"/>
    <lineage>
        <taxon>unclassified sequences</taxon>
        <taxon>metagenomes</taxon>
        <taxon>ecological metagenomes</taxon>
    </lineage>
</organism>
<keyword evidence="1" id="KW-1133">Transmembrane helix</keyword>
<dbReference type="AlphaFoldDB" id="A0A3B1A3N2"/>
<keyword evidence="1" id="KW-0812">Transmembrane</keyword>